<evidence type="ECO:0000256" key="3">
    <source>
        <dbReference type="ARBA" id="ARBA00022448"/>
    </source>
</evidence>
<keyword evidence="5" id="KW-0571">Peptide transport</keyword>
<dbReference type="GO" id="GO:0015031">
    <property type="term" value="P:protein transport"/>
    <property type="evidence" value="ECO:0007669"/>
    <property type="project" value="UniProtKB-KW"/>
</dbReference>
<evidence type="ECO:0000256" key="2">
    <source>
        <dbReference type="ARBA" id="ARBA00008807"/>
    </source>
</evidence>
<evidence type="ECO:0000256" key="5">
    <source>
        <dbReference type="ARBA" id="ARBA00022856"/>
    </source>
</evidence>
<dbReference type="EMBL" id="LGST01000025">
    <property type="protein sequence ID" value="KND99270.1"/>
    <property type="molecule type" value="Genomic_DNA"/>
</dbReference>
<dbReference type="AlphaFoldDB" id="A0A0L0NZU8"/>
<dbReference type="VEuPathDB" id="FungiDB:QG37_03813"/>
<feature type="transmembrane region" description="Helical" evidence="9">
    <location>
        <begin position="639"/>
        <end position="656"/>
    </location>
</feature>
<evidence type="ECO:0000256" key="6">
    <source>
        <dbReference type="ARBA" id="ARBA00022927"/>
    </source>
</evidence>
<dbReference type="NCBIfam" id="TIGR00728">
    <property type="entry name" value="OPT_sfam"/>
    <property type="match status" value="1"/>
</dbReference>
<feature type="transmembrane region" description="Helical" evidence="9">
    <location>
        <begin position="522"/>
        <end position="541"/>
    </location>
</feature>
<comment type="subcellular location">
    <subcellularLocation>
        <location evidence="1">Membrane</location>
        <topology evidence="1">Multi-pass membrane protein</topology>
    </subcellularLocation>
</comment>
<feature type="transmembrane region" description="Helical" evidence="9">
    <location>
        <begin position="701"/>
        <end position="722"/>
    </location>
</feature>
<keyword evidence="6" id="KW-0653">Protein transport</keyword>
<evidence type="ECO:0000256" key="7">
    <source>
        <dbReference type="ARBA" id="ARBA00022989"/>
    </source>
</evidence>
<dbReference type="VEuPathDB" id="FungiDB:CJJ09_004526"/>
<feature type="transmembrane region" description="Helical" evidence="9">
    <location>
        <begin position="812"/>
        <end position="830"/>
    </location>
</feature>
<organism evidence="10 11">
    <name type="scientific">Candidozyma auris</name>
    <name type="common">Yeast</name>
    <name type="synonym">Candida auris</name>
    <dbReference type="NCBI Taxonomy" id="498019"/>
    <lineage>
        <taxon>Eukaryota</taxon>
        <taxon>Fungi</taxon>
        <taxon>Dikarya</taxon>
        <taxon>Ascomycota</taxon>
        <taxon>Saccharomycotina</taxon>
        <taxon>Pichiomycetes</taxon>
        <taxon>Metschnikowiaceae</taxon>
        <taxon>Candidozyma</taxon>
    </lineage>
</organism>
<evidence type="ECO:0000256" key="9">
    <source>
        <dbReference type="SAM" id="Phobius"/>
    </source>
</evidence>
<comment type="similarity">
    <text evidence="2">Belongs to the oligopeptide OPT transporter family.</text>
</comment>
<dbReference type="VEuPathDB" id="FungiDB:CJI97_004914"/>
<dbReference type="VEuPathDB" id="FungiDB:CJJ07_005592"/>
<evidence type="ECO:0000313" key="11">
    <source>
        <dbReference type="Proteomes" id="UP000037122"/>
    </source>
</evidence>
<feature type="transmembrane region" description="Helical" evidence="9">
    <location>
        <begin position="314"/>
        <end position="335"/>
    </location>
</feature>
<dbReference type="Proteomes" id="UP000037122">
    <property type="component" value="Unassembled WGS sequence"/>
</dbReference>
<evidence type="ECO:0000256" key="4">
    <source>
        <dbReference type="ARBA" id="ARBA00022692"/>
    </source>
</evidence>
<dbReference type="PANTHER" id="PTHR22601">
    <property type="entry name" value="ISP4 LIKE PROTEIN"/>
    <property type="match status" value="1"/>
</dbReference>
<dbReference type="InterPro" id="IPR004813">
    <property type="entry name" value="OPT"/>
</dbReference>
<feature type="transmembrane region" description="Helical" evidence="9">
    <location>
        <begin position="764"/>
        <end position="782"/>
    </location>
</feature>
<proteinExistence type="inferred from homology"/>
<evidence type="ECO:0000313" key="10">
    <source>
        <dbReference type="EMBL" id="KND99270.1"/>
    </source>
</evidence>
<protein>
    <recommendedName>
        <fullName evidence="12">OPT family small oligopeptide transporter</fullName>
    </recommendedName>
</protein>
<dbReference type="GO" id="GO:0035673">
    <property type="term" value="F:oligopeptide transmembrane transporter activity"/>
    <property type="evidence" value="ECO:0007669"/>
    <property type="project" value="InterPro"/>
</dbReference>
<feature type="transmembrane region" description="Helical" evidence="9">
    <location>
        <begin position="613"/>
        <end position="632"/>
    </location>
</feature>
<keyword evidence="3" id="KW-0813">Transport</keyword>
<dbReference type="GO" id="GO:0016020">
    <property type="term" value="C:membrane"/>
    <property type="evidence" value="ECO:0007669"/>
    <property type="project" value="UniProtKB-SubCell"/>
</dbReference>
<name>A0A0L0NZU8_CANAR</name>
<keyword evidence="8 9" id="KW-0472">Membrane</keyword>
<feature type="transmembrane region" description="Helical" evidence="9">
    <location>
        <begin position="587"/>
        <end position="607"/>
    </location>
</feature>
<sequence>MSEKPAGLTNLASVTSNADRREAADHELDLHAITSQPLSIGEVGEEFTSDRKFFILKRLNYGHLDNLDDLPPGAVFMMEKIQSLSSEEARAIIEDYLAKHLGEVNIPTEEFEFIEKLYKIETSSGGNVAKHLEQSLEKLEYNVASDEVEESLMSLGPSHHVIVDPALQLRVEAGIIAYWSPYPEVRSVTDPYDDPSIPCETPRVYLVGLVWTILGTFINTYFQDRQPSISLLSSVVQLFIYPCGKLCEYFPHWSFKIGKYVIDLNPGPWTYKEQMLATICYNISSTTAYVGSNIQVQKMDIFYNNKWVDFGYQFLLMFFTNFMGFGLAGLVRKFVVYPESAIWPTNLPTLALNSALMQPEKKESINGWRISRYNFLFLTTALSFLWYWVPDYLFTALSTFNWMTWISPNNVNLAVITGSQSGLGLNPISTFDWNIISFLNPLIYPFYTQLNLFLGGLVAFVMTAAFWYTNYKWTAYLPINSNSLFTNTGDYYEVTQVVDENSLFDPDAYEKYGPPFYSAGSLVVYGAFFLIYPFSFFHIMIMKWKQIKGAFVGLYKTFRNKEKSSTYDGFDDSFSRSMTKYKETPEWWFIVILVISLVFGILCVKCYPAETPVWSLFFALALNFIFLIPLSIIYATTGFLFGLNVLIELIVGYAIPNNGLALMLVKALGYNIDGQCQTFLGDLKIGHNLRIPPRATFRVQIISTIVFSFVSLGVVNLAMETIKDYCHPHQPQKFTCPSSTTFYSSSVLWGVIGPKKIFSGIYPNLRWCFLIGFLLAFPVVFLQKMFKRNRLVQTFQPTLIIGGMLNWSPYNLTYYTPSFIASFFFMYYIRKNLFAWWSKYNYVLSGGLSAGVAFSSVIIFFAVQYHDKSISWWGNDVNTYGVDYVGPIRLNATTDAPGGYFGPRQGHYP</sequence>
<evidence type="ECO:0008006" key="12">
    <source>
        <dbReference type="Google" id="ProtNLM"/>
    </source>
</evidence>
<feature type="transmembrane region" description="Helical" evidence="9">
    <location>
        <begin position="450"/>
        <end position="468"/>
    </location>
</feature>
<dbReference type="VEuPathDB" id="FungiDB:B9J08_004538"/>
<evidence type="ECO:0000256" key="8">
    <source>
        <dbReference type="ARBA" id="ARBA00023136"/>
    </source>
</evidence>
<dbReference type="InterPro" id="IPR004648">
    <property type="entry name" value="Oligpept_transpt"/>
</dbReference>
<comment type="caution">
    <text evidence="10">The sequence shown here is derived from an EMBL/GenBank/DDBJ whole genome shotgun (WGS) entry which is preliminary data.</text>
</comment>
<dbReference type="NCBIfam" id="TIGR00727">
    <property type="entry name" value="ISP4_OPT"/>
    <property type="match status" value="1"/>
</dbReference>
<feature type="transmembrane region" description="Helical" evidence="9">
    <location>
        <begin position="842"/>
        <end position="863"/>
    </location>
</feature>
<reference evidence="11" key="1">
    <citation type="journal article" date="2015" name="BMC Genomics">
        <title>Draft genome of a commonly misdiagnosed multidrug resistant pathogen Candida auris.</title>
        <authorList>
            <person name="Chatterjee S."/>
            <person name="Alampalli S.V."/>
            <person name="Nageshan R.K."/>
            <person name="Chettiar S.T."/>
            <person name="Joshi S."/>
            <person name="Tatu U.S."/>
        </authorList>
    </citation>
    <scope>NUCLEOTIDE SEQUENCE [LARGE SCALE GENOMIC DNA]</scope>
    <source>
        <strain evidence="11">6684</strain>
    </source>
</reference>
<accession>A0A0L0NZU8</accession>
<gene>
    <name evidence="10" type="ORF">QG37_03813</name>
</gene>
<dbReference type="Pfam" id="PF03169">
    <property type="entry name" value="OPT"/>
    <property type="match status" value="1"/>
</dbReference>
<keyword evidence="7 9" id="KW-1133">Transmembrane helix</keyword>
<keyword evidence="4 9" id="KW-0812">Transmembrane</keyword>
<dbReference type="VEuPathDB" id="FungiDB:CJI96_0004613"/>
<evidence type="ECO:0000256" key="1">
    <source>
        <dbReference type="ARBA" id="ARBA00004141"/>
    </source>
</evidence>
<dbReference type="VEuPathDB" id="FungiDB:CJI96_0004612"/>